<dbReference type="PROSITE" id="PS50109">
    <property type="entry name" value="HIS_KIN"/>
    <property type="match status" value="1"/>
</dbReference>
<protein>
    <recommendedName>
        <fullName evidence="2">histidine kinase</fullName>
        <ecNumber evidence="2">2.7.13.3</ecNumber>
    </recommendedName>
</protein>
<dbReference type="SMART" id="SM00387">
    <property type="entry name" value="HATPase_c"/>
    <property type="match status" value="1"/>
</dbReference>
<dbReference type="EC" id="2.7.13.3" evidence="2"/>
<dbReference type="STRING" id="1484053.SAMN05444274_103469"/>
<keyword evidence="9" id="KW-1133">Transmembrane helix</keyword>
<evidence type="ECO:0000256" key="9">
    <source>
        <dbReference type="SAM" id="Phobius"/>
    </source>
</evidence>
<keyword evidence="3" id="KW-0597">Phosphoprotein</keyword>
<organism evidence="11 12">
    <name type="scientific">Mariniphaga anaerophila</name>
    <dbReference type="NCBI Taxonomy" id="1484053"/>
    <lineage>
        <taxon>Bacteria</taxon>
        <taxon>Pseudomonadati</taxon>
        <taxon>Bacteroidota</taxon>
        <taxon>Bacteroidia</taxon>
        <taxon>Marinilabiliales</taxon>
        <taxon>Prolixibacteraceae</taxon>
        <taxon>Mariniphaga</taxon>
    </lineage>
</organism>
<dbReference type="InterPro" id="IPR003594">
    <property type="entry name" value="HATPase_dom"/>
</dbReference>
<feature type="transmembrane region" description="Helical" evidence="9">
    <location>
        <begin position="157"/>
        <end position="177"/>
    </location>
</feature>
<keyword evidence="6 11" id="KW-0418">Kinase</keyword>
<keyword evidence="8" id="KW-0902">Two-component regulatory system</keyword>
<keyword evidence="7" id="KW-0067">ATP-binding</keyword>
<dbReference type="GO" id="GO:0004673">
    <property type="term" value="F:protein histidine kinase activity"/>
    <property type="evidence" value="ECO:0007669"/>
    <property type="project" value="UniProtKB-EC"/>
</dbReference>
<evidence type="ECO:0000256" key="3">
    <source>
        <dbReference type="ARBA" id="ARBA00022553"/>
    </source>
</evidence>
<evidence type="ECO:0000256" key="1">
    <source>
        <dbReference type="ARBA" id="ARBA00000085"/>
    </source>
</evidence>
<dbReference type="PANTHER" id="PTHR43065:SF10">
    <property type="entry name" value="PEROXIDE STRESS-ACTIVATED HISTIDINE KINASE MAK3"/>
    <property type="match status" value="1"/>
</dbReference>
<keyword evidence="12" id="KW-1185">Reference proteome</keyword>
<feature type="transmembrane region" description="Helical" evidence="9">
    <location>
        <begin position="12"/>
        <end position="33"/>
    </location>
</feature>
<proteinExistence type="predicted"/>
<dbReference type="GO" id="GO:0000160">
    <property type="term" value="P:phosphorelay signal transduction system"/>
    <property type="evidence" value="ECO:0007669"/>
    <property type="project" value="UniProtKB-KW"/>
</dbReference>
<name>A0A1M4YVA5_9BACT</name>
<gene>
    <name evidence="11" type="ORF">SAMN05444274_103469</name>
</gene>
<dbReference type="AlphaFoldDB" id="A0A1M4YVA5"/>
<reference evidence="11 12" key="1">
    <citation type="submission" date="2016-11" db="EMBL/GenBank/DDBJ databases">
        <authorList>
            <person name="Jaros S."/>
            <person name="Januszkiewicz K."/>
            <person name="Wedrychowicz H."/>
        </authorList>
    </citation>
    <scope>NUCLEOTIDE SEQUENCE [LARGE SCALE GENOMIC DNA]</scope>
    <source>
        <strain evidence="11 12">DSM 26910</strain>
    </source>
</reference>
<dbReference type="InterPro" id="IPR005467">
    <property type="entry name" value="His_kinase_dom"/>
</dbReference>
<dbReference type="InterPro" id="IPR004358">
    <property type="entry name" value="Sig_transdc_His_kin-like_C"/>
</dbReference>
<dbReference type="SUPFAM" id="SSF55874">
    <property type="entry name" value="ATPase domain of HSP90 chaperone/DNA topoisomerase II/histidine kinase"/>
    <property type="match status" value="1"/>
</dbReference>
<evidence type="ECO:0000256" key="4">
    <source>
        <dbReference type="ARBA" id="ARBA00022679"/>
    </source>
</evidence>
<dbReference type="Gene3D" id="3.30.565.10">
    <property type="entry name" value="Histidine kinase-like ATPase, C-terminal domain"/>
    <property type="match status" value="1"/>
</dbReference>
<feature type="domain" description="Histidine kinase" evidence="10">
    <location>
        <begin position="195"/>
        <end position="396"/>
    </location>
</feature>
<evidence type="ECO:0000313" key="12">
    <source>
        <dbReference type="Proteomes" id="UP000184164"/>
    </source>
</evidence>
<evidence type="ECO:0000256" key="2">
    <source>
        <dbReference type="ARBA" id="ARBA00012438"/>
    </source>
</evidence>
<dbReference type="PRINTS" id="PR00344">
    <property type="entry name" value="BCTRLSENSOR"/>
</dbReference>
<dbReference type="EMBL" id="FQUM01000003">
    <property type="protein sequence ID" value="SHF09422.1"/>
    <property type="molecule type" value="Genomic_DNA"/>
</dbReference>
<keyword evidence="5" id="KW-0547">Nucleotide-binding</keyword>
<comment type="catalytic activity">
    <reaction evidence="1">
        <text>ATP + protein L-histidine = ADP + protein N-phospho-L-histidine.</text>
        <dbReference type="EC" id="2.7.13.3"/>
    </reaction>
</comment>
<keyword evidence="9" id="KW-0472">Membrane</keyword>
<dbReference type="PANTHER" id="PTHR43065">
    <property type="entry name" value="SENSOR HISTIDINE KINASE"/>
    <property type="match status" value="1"/>
</dbReference>
<dbReference type="OrthoDB" id="9815750at2"/>
<evidence type="ECO:0000256" key="8">
    <source>
        <dbReference type="ARBA" id="ARBA00023012"/>
    </source>
</evidence>
<dbReference type="InterPro" id="IPR036890">
    <property type="entry name" value="HATPase_C_sf"/>
</dbReference>
<evidence type="ECO:0000313" key="11">
    <source>
        <dbReference type="EMBL" id="SHF09422.1"/>
    </source>
</evidence>
<keyword evidence="4" id="KW-0808">Transferase</keyword>
<evidence type="ECO:0000256" key="6">
    <source>
        <dbReference type="ARBA" id="ARBA00022777"/>
    </source>
</evidence>
<dbReference type="RefSeq" id="WP_073000694.1">
    <property type="nucleotide sequence ID" value="NZ_FQUM01000003.1"/>
</dbReference>
<dbReference type="Pfam" id="PF02518">
    <property type="entry name" value="HATPase_c"/>
    <property type="match status" value="1"/>
</dbReference>
<evidence type="ECO:0000256" key="5">
    <source>
        <dbReference type="ARBA" id="ARBA00022741"/>
    </source>
</evidence>
<sequence>MDIYLKRKRGKILLLLVAVIIGVVSLLFTNWLSGKMANEERKKVELWAEATKRMAESGIQNGNQAGVEQLNTAYLTLIQSILGQNTTIPVLIVEPDGSFNYNANINFSEGRKEHVLKKELEKMKAHSDPIRIDLSEEDGDYLLLYYRESSILRNLRYYPLVQLIVIVVFIIAAYSAFIATQRAEQNQVWVGMSKETAHQLGTPISSLMAWIEILKLQEVDQSLVAEFEKDTLRLEKIAERFSKIGSKPELIPTNIVEVLTSAVSYLKTRSSDRVKFETAFSSEELHLIPLNAALFSWVIENLCKNAIDAMDNHGKITLALKEKENTVVIDVTDTGKGVQKSQFKTIFQPGFSTKKRGWGLGLSLAKRIVENYHQGKIFIKWSELGKGTTFRIILNK</sequence>
<keyword evidence="9" id="KW-0812">Transmembrane</keyword>
<evidence type="ECO:0000256" key="7">
    <source>
        <dbReference type="ARBA" id="ARBA00022840"/>
    </source>
</evidence>
<dbReference type="GO" id="GO:0005524">
    <property type="term" value="F:ATP binding"/>
    <property type="evidence" value="ECO:0007669"/>
    <property type="project" value="UniProtKB-KW"/>
</dbReference>
<accession>A0A1M4YVA5</accession>
<dbReference type="Proteomes" id="UP000184164">
    <property type="component" value="Unassembled WGS sequence"/>
</dbReference>
<evidence type="ECO:0000259" key="10">
    <source>
        <dbReference type="PROSITE" id="PS50109"/>
    </source>
</evidence>